<feature type="region of interest" description="Disordered" evidence="1">
    <location>
        <begin position="116"/>
        <end position="136"/>
    </location>
</feature>
<dbReference type="EMBL" id="BGZK01000198">
    <property type="protein sequence ID" value="GBP27735.1"/>
    <property type="molecule type" value="Genomic_DNA"/>
</dbReference>
<feature type="compositionally biased region" description="Polar residues" evidence="1">
    <location>
        <begin position="52"/>
        <end position="77"/>
    </location>
</feature>
<dbReference type="AlphaFoldDB" id="A0A4C1UMU7"/>
<proteinExistence type="predicted"/>
<gene>
    <name evidence="2" type="ORF">EVAR_82784_1</name>
</gene>
<evidence type="ECO:0000313" key="3">
    <source>
        <dbReference type="Proteomes" id="UP000299102"/>
    </source>
</evidence>
<reference evidence="2 3" key="1">
    <citation type="journal article" date="2019" name="Commun. Biol.">
        <title>The bagworm genome reveals a unique fibroin gene that provides high tensile strength.</title>
        <authorList>
            <person name="Kono N."/>
            <person name="Nakamura H."/>
            <person name="Ohtoshi R."/>
            <person name="Tomita M."/>
            <person name="Numata K."/>
            <person name="Arakawa K."/>
        </authorList>
    </citation>
    <scope>NUCLEOTIDE SEQUENCE [LARGE SCALE GENOMIC DNA]</scope>
</reference>
<evidence type="ECO:0000256" key="1">
    <source>
        <dbReference type="SAM" id="MobiDB-lite"/>
    </source>
</evidence>
<dbReference type="Proteomes" id="UP000299102">
    <property type="component" value="Unassembled WGS sequence"/>
</dbReference>
<evidence type="ECO:0000313" key="2">
    <source>
        <dbReference type="EMBL" id="GBP27735.1"/>
    </source>
</evidence>
<organism evidence="2 3">
    <name type="scientific">Eumeta variegata</name>
    <name type="common">Bagworm moth</name>
    <name type="synonym">Eumeta japonica</name>
    <dbReference type="NCBI Taxonomy" id="151549"/>
    <lineage>
        <taxon>Eukaryota</taxon>
        <taxon>Metazoa</taxon>
        <taxon>Ecdysozoa</taxon>
        <taxon>Arthropoda</taxon>
        <taxon>Hexapoda</taxon>
        <taxon>Insecta</taxon>
        <taxon>Pterygota</taxon>
        <taxon>Neoptera</taxon>
        <taxon>Endopterygota</taxon>
        <taxon>Lepidoptera</taxon>
        <taxon>Glossata</taxon>
        <taxon>Ditrysia</taxon>
        <taxon>Tineoidea</taxon>
        <taxon>Psychidae</taxon>
        <taxon>Oiketicinae</taxon>
        <taxon>Eumeta</taxon>
    </lineage>
</organism>
<keyword evidence="3" id="KW-1185">Reference proteome</keyword>
<accession>A0A4C1UMU7</accession>
<name>A0A4C1UMU7_EUMVA</name>
<feature type="region of interest" description="Disordered" evidence="1">
    <location>
        <begin position="52"/>
        <end position="93"/>
    </location>
</feature>
<comment type="caution">
    <text evidence="2">The sequence shown here is derived from an EMBL/GenBank/DDBJ whole genome shotgun (WGS) entry which is preliminary data.</text>
</comment>
<protein>
    <submittedName>
        <fullName evidence="2">Uncharacterized protein</fullName>
    </submittedName>
</protein>
<sequence>MEDTANTQKLVCCVTFFTPNGPKRTFHVANKIFHFKVSNSILLQHEVEPEQENFNQENLKSVKMQTTSPKSQMSSTIHTRKRGAPPFLPRRTLPSSSISDLRAWILNPPRWRSAETANCDEDARTGSLTKFTEARS</sequence>